<dbReference type="EMBL" id="OU963864">
    <property type="protein sequence ID" value="CAH0387044.1"/>
    <property type="molecule type" value="Genomic_DNA"/>
</dbReference>
<accession>A0A9P0F2K4</accession>
<feature type="transmembrane region" description="Helical" evidence="1">
    <location>
        <begin position="155"/>
        <end position="176"/>
    </location>
</feature>
<dbReference type="Proteomes" id="UP001152759">
    <property type="component" value="Chromosome 3"/>
</dbReference>
<evidence type="ECO:0000313" key="3">
    <source>
        <dbReference type="Proteomes" id="UP001152759"/>
    </source>
</evidence>
<gene>
    <name evidence="2" type="ORF">BEMITA_LOCUS6103</name>
</gene>
<name>A0A9P0F2K4_BEMTA</name>
<dbReference type="AlphaFoldDB" id="A0A9P0F2K4"/>
<keyword evidence="3" id="KW-1185">Reference proteome</keyword>
<evidence type="ECO:0000256" key="1">
    <source>
        <dbReference type="SAM" id="Phobius"/>
    </source>
</evidence>
<keyword evidence="1" id="KW-1133">Transmembrane helix</keyword>
<protein>
    <submittedName>
        <fullName evidence="2">Uncharacterized protein</fullName>
    </submittedName>
</protein>
<organism evidence="2 3">
    <name type="scientific">Bemisia tabaci</name>
    <name type="common">Sweetpotato whitefly</name>
    <name type="synonym">Aleurodes tabaci</name>
    <dbReference type="NCBI Taxonomy" id="7038"/>
    <lineage>
        <taxon>Eukaryota</taxon>
        <taxon>Metazoa</taxon>
        <taxon>Ecdysozoa</taxon>
        <taxon>Arthropoda</taxon>
        <taxon>Hexapoda</taxon>
        <taxon>Insecta</taxon>
        <taxon>Pterygota</taxon>
        <taxon>Neoptera</taxon>
        <taxon>Paraneoptera</taxon>
        <taxon>Hemiptera</taxon>
        <taxon>Sternorrhyncha</taxon>
        <taxon>Aleyrodoidea</taxon>
        <taxon>Aleyrodidae</taxon>
        <taxon>Aleyrodinae</taxon>
        <taxon>Bemisia</taxon>
    </lineage>
</organism>
<feature type="transmembrane region" description="Helical" evidence="1">
    <location>
        <begin position="20"/>
        <end position="40"/>
    </location>
</feature>
<dbReference type="InterPro" id="IPR031720">
    <property type="entry name" value="DUF4728"/>
</dbReference>
<proteinExistence type="predicted"/>
<keyword evidence="1" id="KW-0472">Membrane</keyword>
<dbReference type="KEGG" id="btab:109038996"/>
<evidence type="ECO:0000313" key="2">
    <source>
        <dbReference type="EMBL" id="CAH0387044.1"/>
    </source>
</evidence>
<keyword evidence="1" id="KW-0812">Transmembrane</keyword>
<dbReference type="Pfam" id="PF15860">
    <property type="entry name" value="DUF4728"/>
    <property type="match status" value="1"/>
</dbReference>
<sequence>MVYLLKSFLCCIPLRTGTQIVIWITCLTRLLLVFTTIYLATSLLRSEANQVVTNYPRPSNNSFYYEIGHGIDQLLFFTKGTYIQRYVIMTGITAFFQIIACALGIFALDKGRPDYFLPWLIMFSQACITETGVSCTNLVIMSVSGQYPEYFMADAINAVSHGVFLSYFIWVVFSFYKKEKLKTGRPMPRAPPYYPPFLGETNPPYNPAVQSRAKASTLPAGFETHCEFTKDGT</sequence>
<reference evidence="2" key="1">
    <citation type="submission" date="2021-12" db="EMBL/GenBank/DDBJ databases">
        <authorList>
            <person name="King R."/>
        </authorList>
    </citation>
    <scope>NUCLEOTIDE SEQUENCE</scope>
</reference>
<feature type="transmembrane region" description="Helical" evidence="1">
    <location>
        <begin position="86"/>
        <end position="108"/>
    </location>
</feature>